<gene>
    <name evidence="2" type="ORF">C7380_1043</name>
</gene>
<dbReference type="PANTHER" id="PTHR43689:SF8">
    <property type="entry name" value="ALPHA_BETA-HYDROLASES SUPERFAMILY PROTEIN"/>
    <property type="match status" value="1"/>
</dbReference>
<dbReference type="Gene3D" id="3.40.50.1820">
    <property type="entry name" value="alpha/beta hydrolase"/>
    <property type="match status" value="1"/>
</dbReference>
<dbReference type="EMBL" id="QGGI01000004">
    <property type="protein sequence ID" value="PWJ95589.1"/>
    <property type="molecule type" value="Genomic_DNA"/>
</dbReference>
<dbReference type="Pfam" id="PF00561">
    <property type="entry name" value="Abhydrolase_1"/>
    <property type="match status" value="1"/>
</dbReference>
<dbReference type="InterPro" id="IPR000073">
    <property type="entry name" value="AB_hydrolase_1"/>
</dbReference>
<dbReference type="Proteomes" id="UP000245921">
    <property type="component" value="Unassembled WGS sequence"/>
</dbReference>
<dbReference type="PANTHER" id="PTHR43689">
    <property type="entry name" value="HYDROLASE"/>
    <property type="match status" value="1"/>
</dbReference>
<feature type="domain" description="AB hydrolase-1" evidence="1">
    <location>
        <begin position="57"/>
        <end position="293"/>
    </location>
</feature>
<dbReference type="SUPFAM" id="SSF53474">
    <property type="entry name" value="alpha/beta-Hydrolases"/>
    <property type="match status" value="1"/>
</dbReference>
<protein>
    <submittedName>
        <fullName evidence="2">Pimeloyl-ACP methyl ester carboxylesterase</fullName>
    </submittedName>
</protein>
<sequence>MKIFNIILILLFAIPFSYKYDDGMYTYKSLADKDSQFVKIDGIDIHYKKYGSKDKYIILLHGFGSGTYTWDKTIKELSEKFTVISFDRPGFGITERVFNEDLNPYNTDYHVELIKKIMDEFKIKKTTLIGNSAGGSLATLFTNKYPNLVENLILVDAAIYTGGGSPDFIKPFLNIPQINYLGPEISSNLLLNASEDLLKLSFYDENKIDENTLEKYKKPLKVKGYKKAFWEFTKGSKMYNFESIISNIKNKTIIIHGKKDEIIPYTDSIRLFENIENSELFLIDNCGHVPQEECPEVFINIIKKAIK</sequence>
<keyword evidence="3" id="KW-1185">Reference proteome</keyword>
<evidence type="ECO:0000313" key="2">
    <source>
        <dbReference type="EMBL" id="PWJ95589.1"/>
    </source>
</evidence>
<proteinExistence type="predicted"/>
<dbReference type="AlphaFoldDB" id="A0AA45HJ30"/>
<dbReference type="RefSeq" id="WP_109604131.1">
    <property type="nucleotide sequence ID" value="NZ_QGGI01000004.1"/>
</dbReference>
<accession>A0AA45HJ30</accession>
<evidence type="ECO:0000313" key="3">
    <source>
        <dbReference type="Proteomes" id="UP000245921"/>
    </source>
</evidence>
<evidence type="ECO:0000259" key="1">
    <source>
        <dbReference type="Pfam" id="PF00561"/>
    </source>
</evidence>
<organism evidence="2 3">
    <name type="scientific">Oceanotoga teriensis</name>
    <dbReference type="NCBI Taxonomy" id="515440"/>
    <lineage>
        <taxon>Bacteria</taxon>
        <taxon>Thermotogati</taxon>
        <taxon>Thermotogota</taxon>
        <taxon>Thermotogae</taxon>
        <taxon>Petrotogales</taxon>
        <taxon>Petrotogaceae</taxon>
        <taxon>Oceanotoga</taxon>
    </lineage>
</organism>
<dbReference type="PRINTS" id="PR00111">
    <property type="entry name" value="ABHYDROLASE"/>
</dbReference>
<name>A0AA45HJ30_9BACT</name>
<reference evidence="2 3" key="1">
    <citation type="submission" date="2018-05" db="EMBL/GenBank/DDBJ databases">
        <title>Genomic Encyclopedia of Type Strains, Phase IV (KMG-IV): sequencing the most valuable type-strain genomes for metagenomic binning, comparative biology and taxonomic classification.</title>
        <authorList>
            <person name="Goeker M."/>
        </authorList>
    </citation>
    <scope>NUCLEOTIDE SEQUENCE [LARGE SCALE GENOMIC DNA]</scope>
    <source>
        <strain evidence="2 3">DSM 24906</strain>
    </source>
</reference>
<comment type="caution">
    <text evidence="2">The sequence shown here is derived from an EMBL/GenBank/DDBJ whole genome shotgun (WGS) entry which is preliminary data.</text>
</comment>
<dbReference type="InterPro" id="IPR029058">
    <property type="entry name" value="AB_hydrolase_fold"/>
</dbReference>